<dbReference type="AlphaFoldDB" id="A0A0F9CUR3"/>
<protein>
    <submittedName>
        <fullName evidence="1">Uncharacterized protein</fullName>
    </submittedName>
</protein>
<comment type="caution">
    <text evidence="1">The sequence shown here is derived from an EMBL/GenBank/DDBJ whole genome shotgun (WGS) entry which is preliminary data.</text>
</comment>
<sequence>MSLIYLRHCKQCKKVYDIETNYDTCPECRGIKLVVENGKEIS</sequence>
<evidence type="ECO:0000313" key="1">
    <source>
        <dbReference type="EMBL" id="KKL53103.1"/>
    </source>
</evidence>
<gene>
    <name evidence="1" type="ORF">LCGC14_2278800</name>
</gene>
<dbReference type="EMBL" id="LAZR01031654">
    <property type="protein sequence ID" value="KKL53103.1"/>
    <property type="molecule type" value="Genomic_DNA"/>
</dbReference>
<accession>A0A0F9CUR3</accession>
<organism evidence="1">
    <name type="scientific">marine sediment metagenome</name>
    <dbReference type="NCBI Taxonomy" id="412755"/>
    <lineage>
        <taxon>unclassified sequences</taxon>
        <taxon>metagenomes</taxon>
        <taxon>ecological metagenomes</taxon>
    </lineage>
</organism>
<reference evidence="1" key="1">
    <citation type="journal article" date="2015" name="Nature">
        <title>Complex archaea that bridge the gap between prokaryotes and eukaryotes.</title>
        <authorList>
            <person name="Spang A."/>
            <person name="Saw J.H."/>
            <person name="Jorgensen S.L."/>
            <person name="Zaremba-Niedzwiedzka K."/>
            <person name="Martijn J."/>
            <person name="Lind A.E."/>
            <person name="van Eijk R."/>
            <person name="Schleper C."/>
            <person name="Guy L."/>
            <person name="Ettema T.J."/>
        </authorList>
    </citation>
    <scope>NUCLEOTIDE SEQUENCE</scope>
</reference>
<proteinExistence type="predicted"/>
<name>A0A0F9CUR3_9ZZZZ</name>